<feature type="domain" description="SnoaL-like" evidence="1">
    <location>
        <begin position="9"/>
        <end position="103"/>
    </location>
</feature>
<dbReference type="InterPro" id="IPR037401">
    <property type="entry name" value="SnoaL-like"/>
</dbReference>
<dbReference type="Proteomes" id="UP000550729">
    <property type="component" value="Unassembled WGS sequence"/>
</dbReference>
<sequence>MTAPLPAPVAALLAATNSGDLSGFLDSFAVDGVVDDWGREFRGRTAINGWSDDEFIGKHVTLDVTSATPAGASVIVIATVGGDGFNGPSTFTFTLDGEKVARMEIRA</sequence>
<reference evidence="2 3" key="1">
    <citation type="submission" date="2020-04" db="EMBL/GenBank/DDBJ databases">
        <title>Gordonia sp. nov. TBRC 11910.</title>
        <authorList>
            <person name="Suriyachadkun C."/>
        </authorList>
    </citation>
    <scope>NUCLEOTIDE SEQUENCE [LARGE SCALE GENOMIC DNA]</scope>
    <source>
        <strain evidence="2 3">TBRC 11910</strain>
    </source>
</reference>
<dbReference type="InterPro" id="IPR032710">
    <property type="entry name" value="NTF2-like_dom_sf"/>
</dbReference>
<dbReference type="RefSeq" id="WP_170193730.1">
    <property type="nucleotide sequence ID" value="NZ_JABBNB010000007.1"/>
</dbReference>
<dbReference type="Gene3D" id="3.10.450.50">
    <property type="match status" value="1"/>
</dbReference>
<dbReference type="Pfam" id="PF12680">
    <property type="entry name" value="SnoaL_2"/>
    <property type="match status" value="1"/>
</dbReference>
<dbReference type="AlphaFoldDB" id="A0A848KT95"/>
<dbReference type="EMBL" id="JABBNB010000007">
    <property type="protein sequence ID" value="NMO01217.1"/>
    <property type="molecule type" value="Genomic_DNA"/>
</dbReference>
<protein>
    <submittedName>
        <fullName evidence="2">SnoaL-like domain-containing protein</fullName>
    </submittedName>
</protein>
<keyword evidence="3" id="KW-1185">Reference proteome</keyword>
<comment type="caution">
    <text evidence="2">The sequence shown here is derived from an EMBL/GenBank/DDBJ whole genome shotgun (WGS) entry which is preliminary data.</text>
</comment>
<evidence type="ECO:0000259" key="1">
    <source>
        <dbReference type="Pfam" id="PF12680"/>
    </source>
</evidence>
<organism evidence="2 3">
    <name type="scientific">Gordonia asplenii</name>
    <dbReference type="NCBI Taxonomy" id="2725283"/>
    <lineage>
        <taxon>Bacteria</taxon>
        <taxon>Bacillati</taxon>
        <taxon>Actinomycetota</taxon>
        <taxon>Actinomycetes</taxon>
        <taxon>Mycobacteriales</taxon>
        <taxon>Gordoniaceae</taxon>
        <taxon>Gordonia</taxon>
    </lineage>
</organism>
<evidence type="ECO:0000313" key="2">
    <source>
        <dbReference type="EMBL" id="NMO01217.1"/>
    </source>
</evidence>
<accession>A0A848KT95</accession>
<dbReference type="SUPFAM" id="SSF54427">
    <property type="entry name" value="NTF2-like"/>
    <property type="match status" value="1"/>
</dbReference>
<evidence type="ECO:0000313" key="3">
    <source>
        <dbReference type="Proteomes" id="UP000550729"/>
    </source>
</evidence>
<name>A0A848KT95_9ACTN</name>
<proteinExistence type="predicted"/>
<gene>
    <name evidence="2" type="ORF">HH308_08300</name>
</gene>